<dbReference type="SUPFAM" id="SSF57903">
    <property type="entry name" value="FYVE/PHD zinc finger"/>
    <property type="match status" value="1"/>
</dbReference>
<dbReference type="PROSITE" id="PS50016">
    <property type="entry name" value="ZF_PHD_2"/>
    <property type="match status" value="1"/>
</dbReference>
<dbReference type="EMBL" id="AMQN01004879">
    <property type="status" value="NOT_ANNOTATED_CDS"/>
    <property type="molecule type" value="Genomic_DNA"/>
</dbReference>
<reference evidence="6 8" key="2">
    <citation type="journal article" date="2013" name="Nature">
        <title>Insights into bilaterian evolution from three spiralian genomes.</title>
        <authorList>
            <person name="Simakov O."/>
            <person name="Marletaz F."/>
            <person name="Cho S.J."/>
            <person name="Edsinger-Gonzales E."/>
            <person name="Havlak P."/>
            <person name="Hellsten U."/>
            <person name="Kuo D.H."/>
            <person name="Larsson T."/>
            <person name="Lv J."/>
            <person name="Arendt D."/>
            <person name="Savage R."/>
            <person name="Osoegawa K."/>
            <person name="de Jong P."/>
            <person name="Grimwood J."/>
            <person name="Chapman J.A."/>
            <person name="Shapiro H."/>
            <person name="Aerts A."/>
            <person name="Otillar R.P."/>
            <person name="Terry A.Y."/>
            <person name="Boore J.L."/>
            <person name="Grigoriev I.V."/>
            <person name="Lindberg D.R."/>
            <person name="Seaver E.C."/>
            <person name="Weisblat D.A."/>
            <person name="Putnam N.H."/>
            <person name="Rokhsar D.S."/>
        </authorList>
    </citation>
    <scope>NUCLEOTIDE SEQUENCE</scope>
    <source>
        <strain evidence="6 8">I ESC-2004</strain>
    </source>
</reference>
<protein>
    <recommendedName>
        <fullName evidence="5">PHD-type domain-containing protein</fullName>
    </recommendedName>
</protein>
<name>R7VF43_CAPTE</name>
<dbReference type="AlphaFoldDB" id="R7VF43"/>
<dbReference type="HOGENOM" id="CLU_674833_0_0_1"/>
<dbReference type="GO" id="GO:0008270">
    <property type="term" value="F:zinc ion binding"/>
    <property type="evidence" value="ECO:0007669"/>
    <property type="project" value="UniProtKB-KW"/>
</dbReference>
<dbReference type="Gene3D" id="3.30.40.10">
    <property type="entry name" value="Zinc/RING finger domain, C3HC4 (zinc finger)"/>
    <property type="match status" value="1"/>
</dbReference>
<evidence type="ECO:0000259" key="5">
    <source>
        <dbReference type="PROSITE" id="PS50016"/>
    </source>
</evidence>
<sequence length="408" mass="46481">MAQNVLQAITPEVWNEGEQAVLNCLQDVDMQRFSHLIADILHKLEDIQEPLRSETVKTAHARQFSNSIATYIQGDAYRCSLRRAFAVSKLSHVHFKVGLLVFRHCEKDLLKRILTLPAESSQEDPRIAQLYHHSAAASKVRYVGASVIARLIFRTRKAINAALNNNRLVGLTTLWAQLGILEGMTVPANTPSSYPGSLTITDKSYGCLTYLTDGAYLFFVALEATRLQRTSPQRLALIGGHLPGLVITEILNDVHLRDMYCGLIPHPEVDGHELLESLIDQIQDITSTRHKIIQLYMRTGNKQFRNSLLAAIDVEKEAHRRRVRKKRGKEPRALSASEVQRAIRNTIAYDNGHCAECDRQYDDGEEWVKCDGCERWFERRCTNLHTDPNYWQDVVEGQAPWMCYTCWQ</sequence>
<dbReference type="InterPro" id="IPR019787">
    <property type="entry name" value="Znf_PHD-finger"/>
</dbReference>
<evidence type="ECO:0000256" key="2">
    <source>
        <dbReference type="ARBA" id="ARBA00022771"/>
    </source>
</evidence>
<evidence type="ECO:0000313" key="8">
    <source>
        <dbReference type="Proteomes" id="UP000014760"/>
    </source>
</evidence>
<proteinExistence type="predicted"/>
<evidence type="ECO:0000256" key="1">
    <source>
        <dbReference type="ARBA" id="ARBA00022723"/>
    </source>
</evidence>
<dbReference type="OMA" id="MLAFAMT"/>
<dbReference type="OrthoDB" id="6150199at2759"/>
<keyword evidence="3" id="KW-0862">Zinc</keyword>
<feature type="domain" description="PHD-type" evidence="5">
    <location>
        <begin position="351"/>
        <end position="408"/>
    </location>
</feature>
<dbReference type="EnsemblMetazoa" id="CapteT215910">
    <property type="protein sequence ID" value="CapteP215910"/>
    <property type="gene ID" value="CapteG215910"/>
</dbReference>
<dbReference type="InterPro" id="IPR011011">
    <property type="entry name" value="Znf_FYVE_PHD"/>
</dbReference>
<evidence type="ECO:0000256" key="4">
    <source>
        <dbReference type="PROSITE-ProRule" id="PRU00146"/>
    </source>
</evidence>
<dbReference type="EMBL" id="KB294622">
    <property type="protein sequence ID" value="ELU14290.1"/>
    <property type="molecule type" value="Genomic_DNA"/>
</dbReference>
<keyword evidence="1" id="KW-0479">Metal-binding</keyword>
<keyword evidence="8" id="KW-1185">Reference proteome</keyword>
<evidence type="ECO:0000313" key="6">
    <source>
        <dbReference type="EMBL" id="ELU14290.1"/>
    </source>
</evidence>
<reference evidence="7" key="3">
    <citation type="submission" date="2015-06" db="UniProtKB">
        <authorList>
            <consortium name="EnsemblMetazoa"/>
        </authorList>
    </citation>
    <scope>IDENTIFICATION</scope>
</reference>
<accession>R7VF43</accession>
<evidence type="ECO:0000256" key="3">
    <source>
        <dbReference type="ARBA" id="ARBA00022833"/>
    </source>
</evidence>
<gene>
    <name evidence="6" type="ORF">CAPTEDRAFT_215910</name>
</gene>
<evidence type="ECO:0000313" key="7">
    <source>
        <dbReference type="EnsemblMetazoa" id="CapteP215910"/>
    </source>
</evidence>
<reference evidence="8" key="1">
    <citation type="submission" date="2012-12" db="EMBL/GenBank/DDBJ databases">
        <authorList>
            <person name="Hellsten U."/>
            <person name="Grimwood J."/>
            <person name="Chapman J.A."/>
            <person name="Shapiro H."/>
            <person name="Aerts A."/>
            <person name="Otillar R.P."/>
            <person name="Terry A.Y."/>
            <person name="Boore J.L."/>
            <person name="Simakov O."/>
            <person name="Marletaz F."/>
            <person name="Cho S.-J."/>
            <person name="Edsinger-Gonzales E."/>
            <person name="Havlak P."/>
            <person name="Kuo D.-H."/>
            <person name="Larsson T."/>
            <person name="Lv J."/>
            <person name="Arendt D."/>
            <person name="Savage R."/>
            <person name="Osoegawa K."/>
            <person name="de Jong P."/>
            <person name="Lindberg D.R."/>
            <person name="Seaver E.C."/>
            <person name="Weisblat D.A."/>
            <person name="Putnam N.H."/>
            <person name="Grigoriev I.V."/>
            <person name="Rokhsar D.S."/>
        </authorList>
    </citation>
    <scope>NUCLEOTIDE SEQUENCE</scope>
    <source>
        <strain evidence="8">I ESC-2004</strain>
    </source>
</reference>
<keyword evidence="2 4" id="KW-0863">Zinc-finger</keyword>
<dbReference type="InterPro" id="IPR013083">
    <property type="entry name" value="Znf_RING/FYVE/PHD"/>
</dbReference>
<dbReference type="Proteomes" id="UP000014760">
    <property type="component" value="Unassembled WGS sequence"/>
</dbReference>
<organism evidence="6">
    <name type="scientific">Capitella teleta</name>
    <name type="common">Polychaete worm</name>
    <dbReference type="NCBI Taxonomy" id="283909"/>
    <lineage>
        <taxon>Eukaryota</taxon>
        <taxon>Metazoa</taxon>
        <taxon>Spiralia</taxon>
        <taxon>Lophotrochozoa</taxon>
        <taxon>Annelida</taxon>
        <taxon>Polychaeta</taxon>
        <taxon>Sedentaria</taxon>
        <taxon>Scolecida</taxon>
        <taxon>Capitellidae</taxon>
        <taxon>Capitella</taxon>
    </lineage>
</organism>